<proteinExistence type="inferred from homology"/>
<keyword evidence="5" id="KW-0378">Hydrolase</keyword>
<dbReference type="CDD" id="cd16030">
    <property type="entry name" value="iduronate-2-sulfatase"/>
    <property type="match status" value="1"/>
</dbReference>
<dbReference type="InterPro" id="IPR017850">
    <property type="entry name" value="Alkaline_phosphatase_core_sf"/>
</dbReference>
<evidence type="ECO:0000313" key="8">
    <source>
        <dbReference type="EMBL" id="SET75390.1"/>
    </source>
</evidence>
<dbReference type="EMBL" id="FOHK01000013">
    <property type="protein sequence ID" value="SET75390.1"/>
    <property type="molecule type" value="Genomic_DNA"/>
</dbReference>
<evidence type="ECO:0000256" key="4">
    <source>
        <dbReference type="ARBA" id="ARBA00022729"/>
    </source>
</evidence>
<dbReference type="GO" id="GO:0004423">
    <property type="term" value="F:iduronate-2-sulfatase activity"/>
    <property type="evidence" value="ECO:0007669"/>
    <property type="project" value="InterPro"/>
</dbReference>
<feature type="domain" description="Sulfatase N-terminal" evidence="7">
    <location>
        <begin position="45"/>
        <end position="429"/>
    </location>
</feature>
<dbReference type="STRING" id="349064.SAMN05660429_02597"/>
<evidence type="ECO:0000256" key="6">
    <source>
        <dbReference type="ARBA" id="ARBA00022837"/>
    </source>
</evidence>
<keyword evidence="3" id="KW-0479">Metal-binding</keyword>
<dbReference type="SUPFAM" id="SSF53649">
    <property type="entry name" value="Alkaline phosphatase-like"/>
    <property type="match status" value="1"/>
</dbReference>
<comment type="cofactor">
    <cofactor evidence="1">
        <name>Ca(2+)</name>
        <dbReference type="ChEBI" id="CHEBI:29108"/>
    </cofactor>
</comment>
<dbReference type="AlphaFoldDB" id="A0A1I0GY23"/>
<evidence type="ECO:0000256" key="3">
    <source>
        <dbReference type="ARBA" id="ARBA00022723"/>
    </source>
</evidence>
<sequence length="530" mass="60138">MKYIAYMFALIALIWLSEEVKVPFANASSGNTAAFVEANQTNKQPNIVLIIADDLNDFIGPLNAEIGVHTPHLDELAKKSAIFTNAHSNAPVCSPSRASMLSGIYPHKSGQYGFTHWRKNKILLETDTMMQTLSKLGYYSAGTGKVMHHQWPKAWDEYGIRPDYTPLAFDGVKTTQHPNVPAPYNQQVGPLDSTFTRLSDVPIVAESEGKPGFNGWYYGGFKKPFKYTSEQQRDLLPDEMYANWTANKIKQFDKENLDKPFFITTGLIRPHTPLVVPDRFFDMYPIDKINLPTFLKDDDADTYFESIYQGKPSKGRKHYDLLMASYENKEVALKTYYQAYLASVSFMDEQVGIMLQAIEQSRFANNTIVIFTSDHGYNLGEKDNLFKNNLWERSTKVPLIIYDARQPNAVDIDQAVSLIDVYPTIVNYATNDKPEKAVKHQLDGLNLQPLINKSESRKRYALTVVAANGKPSFALKTKQWRYIQYSNGKEELYNHAQDATEFHNLAEDKAYAEQKKLLAKQLSLLTKGAL</sequence>
<dbReference type="Pfam" id="PF00884">
    <property type="entry name" value="Sulfatase"/>
    <property type="match status" value="1"/>
</dbReference>
<evidence type="ECO:0000256" key="2">
    <source>
        <dbReference type="ARBA" id="ARBA00008779"/>
    </source>
</evidence>
<dbReference type="InterPro" id="IPR000917">
    <property type="entry name" value="Sulfatase_N"/>
</dbReference>
<accession>A0A1I0GY23</accession>
<keyword evidence="6" id="KW-0106">Calcium</keyword>
<dbReference type="RefSeq" id="WP_093331303.1">
    <property type="nucleotide sequence ID" value="NZ_AP027363.1"/>
</dbReference>
<dbReference type="GO" id="GO:0005737">
    <property type="term" value="C:cytoplasm"/>
    <property type="evidence" value="ECO:0007669"/>
    <property type="project" value="TreeGrafter"/>
</dbReference>
<evidence type="ECO:0000259" key="7">
    <source>
        <dbReference type="Pfam" id="PF00884"/>
    </source>
</evidence>
<evidence type="ECO:0000313" key="9">
    <source>
        <dbReference type="Proteomes" id="UP000199308"/>
    </source>
</evidence>
<dbReference type="PANTHER" id="PTHR45953">
    <property type="entry name" value="IDURONATE 2-SULFATASE"/>
    <property type="match status" value="1"/>
</dbReference>
<evidence type="ECO:0000256" key="1">
    <source>
        <dbReference type="ARBA" id="ARBA00001913"/>
    </source>
</evidence>
<evidence type="ECO:0000256" key="5">
    <source>
        <dbReference type="ARBA" id="ARBA00022801"/>
    </source>
</evidence>
<dbReference type="InterPro" id="IPR035874">
    <property type="entry name" value="IDS"/>
</dbReference>
<dbReference type="OrthoDB" id="9803751at2"/>
<dbReference type="Proteomes" id="UP000199308">
    <property type="component" value="Unassembled WGS sequence"/>
</dbReference>
<dbReference type="Gene3D" id="3.40.720.10">
    <property type="entry name" value="Alkaline Phosphatase, subunit A"/>
    <property type="match status" value="1"/>
</dbReference>
<protein>
    <submittedName>
        <fullName evidence="8">Sulfatase</fullName>
    </submittedName>
</protein>
<organism evidence="8 9">
    <name type="scientific">Thalassotalea agarivorans</name>
    <name type="common">Thalassomonas agarivorans</name>
    <dbReference type="NCBI Taxonomy" id="349064"/>
    <lineage>
        <taxon>Bacteria</taxon>
        <taxon>Pseudomonadati</taxon>
        <taxon>Pseudomonadota</taxon>
        <taxon>Gammaproteobacteria</taxon>
        <taxon>Alteromonadales</taxon>
        <taxon>Colwelliaceae</taxon>
        <taxon>Thalassotalea</taxon>
    </lineage>
</organism>
<keyword evidence="4" id="KW-0732">Signal</keyword>
<keyword evidence="9" id="KW-1185">Reference proteome</keyword>
<dbReference type="PANTHER" id="PTHR45953:SF1">
    <property type="entry name" value="IDURONATE 2-SULFATASE"/>
    <property type="match status" value="1"/>
</dbReference>
<name>A0A1I0GY23_THASX</name>
<reference evidence="8 9" key="1">
    <citation type="submission" date="2016-10" db="EMBL/GenBank/DDBJ databases">
        <authorList>
            <person name="de Groot N.N."/>
        </authorList>
    </citation>
    <scope>NUCLEOTIDE SEQUENCE [LARGE SCALE GENOMIC DNA]</scope>
    <source>
        <strain evidence="8 9">DSM 19706</strain>
    </source>
</reference>
<gene>
    <name evidence="8" type="ORF">SAMN05660429_02597</name>
</gene>
<dbReference type="GO" id="GO:0046872">
    <property type="term" value="F:metal ion binding"/>
    <property type="evidence" value="ECO:0007669"/>
    <property type="project" value="UniProtKB-KW"/>
</dbReference>
<comment type="similarity">
    <text evidence="2">Belongs to the sulfatase family.</text>
</comment>